<evidence type="ECO:0000259" key="1">
    <source>
        <dbReference type="Pfam" id="PF04575"/>
    </source>
</evidence>
<evidence type="ECO:0000313" key="2">
    <source>
        <dbReference type="EMBL" id="VEH65385.1"/>
    </source>
</evidence>
<proteinExistence type="predicted"/>
<dbReference type="EMBL" id="LR134405">
    <property type="protein sequence ID" value="VEH65385.1"/>
    <property type="molecule type" value="Genomic_DNA"/>
</dbReference>
<dbReference type="Pfam" id="PF04575">
    <property type="entry name" value="SlipAM"/>
    <property type="match status" value="1"/>
</dbReference>
<organism evidence="2 3">
    <name type="scientific">Rodentibacter pneumotropicus</name>
    <dbReference type="NCBI Taxonomy" id="758"/>
    <lineage>
        <taxon>Bacteria</taxon>
        <taxon>Pseudomonadati</taxon>
        <taxon>Pseudomonadota</taxon>
        <taxon>Gammaproteobacteria</taxon>
        <taxon>Pasteurellales</taxon>
        <taxon>Pasteurellaceae</taxon>
        <taxon>Rodentibacter</taxon>
    </lineage>
</organism>
<dbReference type="KEGG" id="rpne:NCTC8284_00521"/>
<dbReference type="AlphaFoldDB" id="A0A3S5ERY4"/>
<sequence>MPIGKEGQCFINRRSPDAINTYGWRYDFTAQRRISLQNHHGLEFYFNGYGQFYPRHHDYDENTVKLYGGYSFRNAKTEITAAPILEYSTFGDHRYYHGWGTHLEWTQNISPRHSWNTQFEYKNCVTASITVHLIKLMSVHYSVLGIIYLLRKQPYLPAQICHIDIHRTIRNPTVC</sequence>
<name>A0A3S5ERY4_9PAST</name>
<gene>
    <name evidence="2" type="ORF">NCTC8284_00521</name>
</gene>
<evidence type="ECO:0000313" key="3">
    <source>
        <dbReference type="Proteomes" id="UP000278733"/>
    </source>
</evidence>
<dbReference type="InterPro" id="IPR007655">
    <property type="entry name" value="Slam_C"/>
</dbReference>
<reference evidence="2 3" key="1">
    <citation type="submission" date="2018-12" db="EMBL/GenBank/DDBJ databases">
        <authorList>
            <consortium name="Pathogen Informatics"/>
        </authorList>
    </citation>
    <scope>NUCLEOTIDE SEQUENCE [LARGE SCALE GENOMIC DNA]</scope>
    <source>
        <strain evidence="2 3">NCTC8284</strain>
    </source>
</reference>
<accession>A0A3S5ERY4</accession>
<feature type="domain" description="Surface lipoprotein assembly modifier C-terminal" evidence="1">
    <location>
        <begin position="11"/>
        <end position="123"/>
    </location>
</feature>
<dbReference type="Proteomes" id="UP000278733">
    <property type="component" value="Chromosome"/>
</dbReference>
<protein>
    <submittedName>
        <fullName evidence="2">Protein of uncharacterized function (DUF560)</fullName>
    </submittedName>
</protein>